<dbReference type="OrthoDB" id="1562405at2759"/>
<gene>
    <name evidence="2" type="ORF">PHET_00745</name>
</gene>
<proteinExistence type="predicted"/>
<feature type="non-terminal residue" evidence="2">
    <location>
        <position position="2958"/>
    </location>
</feature>
<keyword evidence="3" id="KW-1185">Reference proteome</keyword>
<comment type="caution">
    <text evidence="2">The sequence shown here is derived from an EMBL/GenBank/DDBJ whole genome shotgun (WGS) entry which is preliminary data.</text>
</comment>
<protein>
    <recommendedName>
        <fullName evidence="1">FMP27/BLTP2/Hobbit GFWDK motif-containing RBG unit domain-containing protein</fullName>
    </recommendedName>
</protein>
<accession>A0A8J4X3E1</accession>
<dbReference type="PANTHER" id="PTHR15678">
    <property type="entry name" value="ANTIGEN MLAA-22-RELATED"/>
    <property type="match status" value="1"/>
</dbReference>
<dbReference type="EMBL" id="LUCH01000261">
    <property type="protein sequence ID" value="KAF5405637.1"/>
    <property type="molecule type" value="Genomic_DNA"/>
</dbReference>
<organism evidence="2 3">
    <name type="scientific">Paragonimus heterotremus</name>
    <dbReference type="NCBI Taxonomy" id="100268"/>
    <lineage>
        <taxon>Eukaryota</taxon>
        <taxon>Metazoa</taxon>
        <taxon>Spiralia</taxon>
        <taxon>Lophotrochozoa</taxon>
        <taxon>Platyhelminthes</taxon>
        <taxon>Trematoda</taxon>
        <taxon>Digenea</taxon>
        <taxon>Plagiorchiida</taxon>
        <taxon>Troglotremata</taxon>
        <taxon>Troglotrematidae</taxon>
        <taxon>Paragonimus</taxon>
    </lineage>
</organism>
<dbReference type="InterPro" id="IPR045167">
    <property type="entry name" value="Hobbit"/>
</dbReference>
<evidence type="ECO:0000259" key="1">
    <source>
        <dbReference type="SMART" id="SM01214"/>
    </source>
</evidence>
<evidence type="ECO:0000313" key="3">
    <source>
        <dbReference type="Proteomes" id="UP000748531"/>
    </source>
</evidence>
<dbReference type="SMART" id="SM01214">
    <property type="entry name" value="Fmp27_GFWDK"/>
    <property type="match status" value="1"/>
</dbReference>
<dbReference type="PANTHER" id="PTHR15678:SF6">
    <property type="entry name" value="BRIDGE-LIKE LIPID TRANSFER PROTEIN FAMILY MEMBER 2"/>
    <property type="match status" value="1"/>
</dbReference>
<dbReference type="InterPro" id="IPR019441">
    <property type="entry name" value="FMP27/BLTP2/Hobbit_GFWDK_RBG"/>
</dbReference>
<dbReference type="Proteomes" id="UP000748531">
    <property type="component" value="Unassembled WGS sequence"/>
</dbReference>
<evidence type="ECO:0000313" key="2">
    <source>
        <dbReference type="EMBL" id="KAF5405637.1"/>
    </source>
</evidence>
<name>A0A8J4X3E1_9TREM</name>
<feature type="domain" description="FMP27/BLTP2/Hobbit GFWDK motif-containing RBG unit" evidence="1">
    <location>
        <begin position="1239"/>
        <end position="1371"/>
    </location>
</feature>
<sequence length="2958" mass="332947">FISITIHSVRIGLWPSSQLADEQLIHRLDPNAIRPVGRCRQRTVSSGVSGKEEDSENTLHFADRSGIYYFDWATDSRLATTLCISTTVVTFYSESDFLRLCFRGDHFCCKLLSTSDVDSFNDNEAALPFKTGPVLMHPTSGVLFGHLGFQTIFDLVFEYRAEEPTDSFRDITQLDRHSAWQLNSVCLKIFGFRAALMEGLGSLTGANMSIQIKFHSLRTSMDLVTCGVTDNSYSETPALLLRLFQPVSGGSTPNLSFLRGCRRIINSKLRFAPCQVSGFRSSPAPLSYVDWPEQESPLMADEFTKLDSVSFTCRFSLRQLHITSGWNPEKNCCVLDLKIGSLFAELQLRDFSCILSVAVNTWQTIWMHNPEEAEFYSQLIQIIRLTCALLSKQRREGISTWRSKWQTESFWYTNDLVSPRSSGRSSLTCGLNSVTPIRRLKSLQVNSNSSSRNFAKIFTMFELGHRRFSVCLKLEDCVNRMETAHSTQWGGASLDDMLDPAGTKFPPILFVLVPSSKSPGLQLGLKGFSVLAEYDPFGNGVIGIVEMILRAEYKLHLAGLYLGLSTIFPTQPEWPWSGAQVESSSCLLMLRSRPELLESVSLGLPVKGQHSFGHLFSLVHLSVQSYNRHVEYHLQGIQFEWPSGGVLRLYEALPRLLDGWSSLSHSDTLPFTAQTNTRVSSFDAQDYLKYFVKLTGHLEDINWFLVSQNEAMVLLRTDYLQFFVSVCADTVKSYSVENHLKQSVSLDEALEPIVHVTGTVGPTKMVYTVRTHSRTIENESQSSYPTLSCAALRHQLFWMPELQLEVKQSEKLVIVVCPQPVEWFWTLAVYLCNGSSWFVNSKGHHMDSEVERSINEFRPSTSSSRIPDPSCTWALRIRAPQTVQVFVQLITSEHQLAVCLRHATLRMTALRDQTHVGRTTDPGFVPSRFKLTCDKALVRFDNENIAIFENLNVRHRPATNQHRRDFVKAEWFTEVNSAIEIAADLCYVTFPYGYRFREAYLQFTSFVRFLRGTYSPESVISNRPAASAQKTVSKQLMSSSASAQSILNHSRSQSQVASTFSSPSVRPDSQCVEPTLTLSLHPDYIICLKRFVLEVKDDPFESQLSDNYMVLLSEQINHEQRIATLRSKLSAPGLRLTDADRLACFARLEEQRASEYRTRVLQFKQEFPASNELFSWTLDDVRLRALTDHAFSSPEQMVEKIRQMDSCSPWPNLTAADFCTLWCRMISLNVDCWRFRLRDYPKPWLEMTDLFLWGHLAGAERLADFKGQHTVKIIPGKPWPEEILVRNGWPLKFYYDLTADLKTVHMCYGSNWEPTVAWLSQRWEDVIPRPRDKSPRLGWWDKVRHLLHGRLYIVSESMHWYYSTSLNPYNATEFFAWQWTRSTVCWETGQFRLEGDLDIMYQTASKYDGVCHLMHLPGIDMNIILEWLSLGNPFDHHSVRPCDFERLAELGIVDHDSYKYFRGNRLALQITCAVCSSPTPALQQPWGLFYTSVLKFADKLRMCLNKIARPIRRGSAFSARSVRKPLFGRLLQWMDFTFSLPKLELNYWVSYANRTGVHLTTGPVRLTAELRHSVERESKVLLDSTRISSGQLQSYVMLPPSGPVQHAGGLVRRPTVTWSVIRLSASLHDSRIRLKHHANLPGQVVQMLLKSATLMPTDCGTNHNNNNCTCPPNRMTEVSDPAEDFIMVPLVHYEQVSPTALSPGGTVRVHIAGRKGNSILRASKRGKGRKDSLDVTRRTPETVSKFQLVTDPDREVQSTVDQPTHESLTPTHRLVVNDLKLRWTEHNRNLVFTLMNTYQHAQSLKRNLSARAIHALQLRPTASAAGSDRISPVVNFSRGLLGDGSSSSSNIRSHSSTYQCDAVPSADLSVVDLSETLRPHYGSVRAVKSCASLQHTEDCLTTDPTVQNEVHSVGASAASAMSGELNQIPMLTQLLEEVDTARFYAYCEQEPKQTDVISQLHGLTICSESPVFARNWHVELVNSQLLLKTDERAGYVLVTAARAILDALAHPPIWKDAQLLNKSSLVGHLECMQYYATVGQVDPGQPDQWLSTADVTDWAHFYPDADEDALSGRPEVVGCGRSAGGVVSACPVNPSSYLRSGSVVAHTAAGFPDAKSPRSAGIADAIQLQRMIARCSCEVFYVHYEPVNPRNLPPSHLIPPLPLDETEVVQTPEGADTVTLLHHKLQVCTNSVQYHMIVDIVNDLLLYVEPQRKAQSERNRVAFGLMSESQVRTAILRDQQMLRCLVADQRRLERELWSFVRRTMPTLGVEPVGVTNGTSSLPNEHTLYPLESAAPLAYGIDYARRLEAQIAHLKMRIIEQNALLSQRLAHYQQLQVQAQRRHMCVAMNRVFTHATTDDLIASTSSVLRQRRSAEDHSSLSPVTLIHSSTSVGQRKSEGSGSKLTELCSTDVGSEVTGRSRKLSMMKQDSYPAEIVRRSEVCFEHALWRMTENDGQIGLADVELRGFLYVKTNRQDDSGSHWLELGWIHVDSLGPKSFFKEVLVPDVGGGQYAGGPILRISCSQLAPVGGISVKEAMEISVAPMALQVSKQFYRLMMPFFFPEKPEGQGPSEVRVNASLGDGVTSDRMPCLPLDTVDLNMGNMPSGHVDALVDCPTLDPTTMLRATDWTKRRLYQAPNLIRSIYRGHINRPGPTLGPIAPASSSHPVPDPVHDPLLDGGEPDSRNLTVEAALTGQTNCSVDVERNELTGASGFENSGIISTLAGTFSQQCFATRECPSAENGPLPSFPSTLVSWPPSVGPVYPDNLPQRVTSWSSQNELKDPCSSSRTLDPVDVMRERARRNNVFLYIKIPGFPICLSYKGEKQKNLTDVTRFQLNIPTLEYHNCVWTWLDFAMEVKTRIRKQLVREVIKKKFTPRRRLPFVGLTRSLSARTQVDSAPEISHNTLTTVFDTATRLPDASSSTVQEERARKEVEMLLGRHAQLLQQPRPPGKWHRFRHHR</sequence>
<dbReference type="Pfam" id="PF10344">
    <property type="entry name" value="Hobbit"/>
    <property type="match status" value="3"/>
</dbReference>
<reference evidence="2" key="1">
    <citation type="submission" date="2019-05" db="EMBL/GenBank/DDBJ databases">
        <title>Annotation for the trematode Paragonimus heterotremus.</title>
        <authorList>
            <person name="Choi Y.-J."/>
        </authorList>
    </citation>
    <scope>NUCLEOTIDE SEQUENCE</scope>
    <source>
        <strain evidence="2">LC</strain>
    </source>
</reference>